<accession>A0A157RM09</accession>
<gene>
    <name evidence="1" type="ORF">SAMEA1982600_05207</name>
</gene>
<evidence type="ECO:0000313" key="2">
    <source>
        <dbReference type="Proteomes" id="UP000077037"/>
    </source>
</evidence>
<dbReference type="Proteomes" id="UP000077037">
    <property type="component" value="Unassembled WGS sequence"/>
</dbReference>
<dbReference type="RefSeq" id="WP_066420953.1">
    <property type="nucleotide sequence ID" value="NZ_FKBS01000029.1"/>
</dbReference>
<sequence>MKPVPTTSEIAMAAHDLARRVDNATGYAGLLAQSSLRSMRHIALRRRLAGEAVHYAEYEPELERLRATQLLVNFLQPDGDAALQLQAAINEIRFLARRSREVVLEAWS</sequence>
<name>A0A157RM09_9BORD</name>
<reference evidence="1 2" key="1">
    <citation type="submission" date="2016-03" db="EMBL/GenBank/DDBJ databases">
        <authorList>
            <consortium name="Pathogen Informatics"/>
        </authorList>
    </citation>
    <scope>NUCLEOTIDE SEQUENCE [LARGE SCALE GENOMIC DNA]</scope>
    <source>
        <strain evidence="1 2">NCTC13364</strain>
    </source>
</reference>
<dbReference type="AlphaFoldDB" id="A0A157RM09"/>
<evidence type="ECO:0000313" key="1">
    <source>
        <dbReference type="EMBL" id="SAI59032.1"/>
    </source>
</evidence>
<dbReference type="EMBL" id="FKBS01000029">
    <property type="protein sequence ID" value="SAI59032.1"/>
    <property type="molecule type" value="Genomic_DNA"/>
</dbReference>
<protein>
    <submittedName>
        <fullName evidence="1">Uncharacterized protein</fullName>
    </submittedName>
</protein>
<organism evidence="1 2">
    <name type="scientific">Bordetella ansorpii</name>
    <dbReference type="NCBI Taxonomy" id="288768"/>
    <lineage>
        <taxon>Bacteria</taxon>
        <taxon>Pseudomonadati</taxon>
        <taxon>Pseudomonadota</taxon>
        <taxon>Betaproteobacteria</taxon>
        <taxon>Burkholderiales</taxon>
        <taxon>Alcaligenaceae</taxon>
        <taxon>Bordetella</taxon>
    </lineage>
</organism>
<proteinExistence type="predicted"/>